<dbReference type="AlphaFoldDB" id="A0A7J4JDW3"/>
<dbReference type="Proteomes" id="UP000678237">
    <property type="component" value="Unassembled WGS sequence"/>
</dbReference>
<dbReference type="EMBL" id="JAGVWE010000004">
    <property type="protein sequence ID" value="MBS3063261.1"/>
    <property type="molecule type" value="Genomic_DNA"/>
</dbReference>
<reference evidence="2" key="2">
    <citation type="submission" date="2021-03" db="EMBL/GenBank/DDBJ databases">
        <authorList>
            <person name="Jaffe A."/>
        </authorList>
    </citation>
    <scope>NUCLEOTIDE SEQUENCE</scope>
    <source>
        <strain evidence="2">RIFCSPLOWO2_01_FULL_58_19</strain>
    </source>
</reference>
<comment type="caution">
    <text evidence="1">The sequence shown here is derived from an EMBL/GenBank/DDBJ whole genome shotgun (WGS) entry which is preliminary data.</text>
</comment>
<dbReference type="EMBL" id="DUGH01000019">
    <property type="protein sequence ID" value="HIH15941.1"/>
    <property type="molecule type" value="Genomic_DNA"/>
</dbReference>
<sequence length="67" mass="7671">MTTTTQSSVLSMKHGKESETIDVKVWREGKNVLVRCDKYHINTYGKSMRDAFRNLSDALSIHLGQKE</sequence>
<evidence type="ECO:0000313" key="1">
    <source>
        <dbReference type="EMBL" id="HIH15941.1"/>
    </source>
</evidence>
<reference evidence="2" key="3">
    <citation type="submission" date="2021-05" db="EMBL/GenBank/DDBJ databases">
        <title>Protein family content uncovers lineage relationships and bacterial pathway maintenance mechanisms in DPANN archaea.</title>
        <authorList>
            <person name="Castelle C.J."/>
            <person name="Meheust R."/>
            <person name="Jaffe A.L."/>
            <person name="Seitz K."/>
            <person name="Gong X."/>
            <person name="Baker B.J."/>
            <person name="Banfield J.F."/>
        </authorList>
    </citation>
    <scope>NUCLEOTIDE SEQUENCE</scope>
    <source>
        <strain evidence="2">RIFCSPLOWO2_01_FULL_58_19</strain>
    </source>
</reference>
<reference evidence="1" key="1">
    <citation type="journal article" date="2020" name="bioRxiv">
        <title>A rank-normalized archaeal taxonomy based on genome phylogeny resolves widespread incomplete and uneven classifications.</title>
        <authorList>
            <person name="Rinke C."/>
            <person name="Chuvochina M."/>
            <person name="Mussig A.J."/>
            <person name="Chaumeil P.-A."/>
            <person name="Waite D.W."/>
            <person name="Whitman W.B."/>
            <person name="Parks D.H."/>
            <person name="Hugenholtz P."/>
        </authorList>
    </citation>
    <scope>NUCLEOTIDE SEQUENCE</scope>
    <source>
        <strain evidence="1">UBA10219</strain>
    </source>
</reference>
<dbReference type="Proteomes" id="UP000564964">
    <property type="component" value="Unassembled WGS sequence"/>
</dbReference>
<accession>A0A7J4JDW3</accession>
<proteinExistence type="predicted"/>
<evidence type="ECO:0000313" key="3">
    <source>
        <dbReference type="Proteomes" id="UP000564964"/>
    </source>
</evidence>
<name>A0A7J4JDW3_9ARCH</name>
<gene>
    <name evidence="1" type="ORF">HA252_00875</name>
    <name evidence="2" type="ORF">J4203_05280</name>
</gene>
<evidence type="ECO:0000313" key="2">
    <source>
        <dbReference type="EMBL" id="MBS3063261.1"/>
    </source>
</evidence>
<protein>
    <recommendedName>
        <fullName evidence="4">Type II toxin-antitoxin system HicB family antitoxin</fullName>
    </recommendedName>
</protein>
<organism evidence="1 3">
    <name type="scientific">Candidatus Iainarchaeum sp</name>
    <dbReference type="NCBI Taxonomy" id="3101447"/>
    <lineage>
        <taxon>Archaea</taxon>
        <taxon>Candidatus Iainarchaeota</taxon>
        <taxon>Candidatus Iainarchaeia</taxon>
        <taxon>Candidatus Iainarchaeales</taxon>
        <taxon>Candidatus Iainarchaeaceae</taxon>
        <taxon>Candidatus Iainarchaeum</taxon>
    </lineage>
</organism>
<evidence type="ECO:0008006" key="4">
    <source>
        <dbReference type="Google" id="ProtNLM"/>
    </source>
</evidence>